<protein>
    <submittedName>
        <fullName evidence="8">TMEM56 protein</fullName>
    </submittedName>
</protein>
<evidence type="ECO:0000256" key="6">
    <source>
        <dbReference type="SAM" id="Phobius"/>
    </source>
</evidence>
<keyword evidence="2 5" id="KW-0812">Transmembrane</keyword>
<accession>A0A8J9Z1N2</accession>
<feature type="domain" description="TLC" evidence="7">
    <location>
        <begin position="51"/>
        <end position="167"/>
    </location>
</feature>
<evidence type="ECO:0000256" key="3">
    <source>
        <dbReference type="ARBA" id="ARBA00022989"/>
    </source>
</evidence>
<dbReference type="EMBL" id="OV696699">
    <property type="protein sequence ID" value="CAH1245567.1"/>
    <property type="molecule type" value="Genomic_DNA"/>
</dbReference>
<evidence type="ECO:0000313" key="9">
    <source>
        <dbReference type="Proteomes" id="UP000838412"/>
    </source>
</evidence>
<dbReference type="PROSITE" id="PS50922">
    <property type="entry name" value="TLC"/>
    <property type="match status" value="1"/>
</dbReference>
<dbReference type="GO" id="GO:0005783">
    <property type="term" value="C:endoplasmic reticulum"/>
    <property type="evidence" value="ECO:0007669"/>
    <property type="project" value="TreeGrafter"/>
</dbReference>
<evidence type="ECO:0000256" key="1">
    <source>
        <dbReference type="ARBA" id="ARBA00004141"/>
    </source>
</evidence>
<evidence type="ECO:0000256" key="5">
    <source>
        <dbReference type="PROSITE-ProRule" id="PRU00205"/>
    </source>
</evidence>
<dbReference type="GO" id="GO:0016020">
    <property type="term" value="C:membrane"/>
    <property type="evidence" value="ECO:0007669"/>
    <property type="project" value="UniProtKB-SubCell"/>
</dbReference>
<organism evidence="8 9">
    <name type="scientific">Branchiostoma lanceolatum</name>
    <name type="common">Common lancelet</name>
    <name type="synonym">Amphioxus lanceolatum</name>
    <dbReference type="NCBI Taxonomy" id="7740"/>
    <lineage>
        <taxon>Eukaryota</taxon>
        <taxon>Metazoa</taxon>
        <taxon>Chordata</taxon>
        <taxon>Cephalochordata</taxon>
        <taxon>Leptocardii</taxon>
        <taxon>Amphioxiformes</taxon>
        <taxon>Branchiostomatidae</taxon>
        <taxon>Branchiostoma</taxon>
    </lineage>
</organism>
<name>A0A8J9Z1N2_BRALA</name>
<reference evidence="8" key="1">
    <citation type="submission" date="2022-01" db="EMBL/GenBank/DDBJ databases">
        <authorList>
            <person name="Braso-Vives M."/>
        </authorList>
    </citation>
    <scope>NUCLEOTIDE SEQUENCE</scope>
</reference>
<dbReference type="InterPro" id="IPR050846">
    <property type="entry name" value="TLCD"/>
</dbReference>
<comment type="subcellular location">
    <subcellularLocation>
        <location evidence="1">Membrane</location>
        <topology evidence="1">Multi-pass membrane protein</topology>
    </subcellularLocation>
</comment>
<feature type="transmembrane region" description="Helical" evidence="6">
    <location>
        <begin position="56"/>
        <end position="74"/>
    </location>
</feature>
<proteinExistence type="predicted"/>
<feature type="transmembrane region" description="Helical" evidence="6">
    <location>
        <begin position="95"/>
        <end position="112"/>
    </location>
</feature>
<dbReference type="Proteomes" id="UP000838412">
    <property type="component" value="Chromosome 14"/>
</dbReference>
<evidence type="ECO:0000256" key="4">
    <source>
        <dbReference type="ARBA" id="ARBA00023136"/>
    </source>
</evidence>
<dbReference type="AlphaFoldDB" id="A0A8J9Z1N2"/>
<keyword evidence="4 5" id="KW-0472">Membrane</keyword>
<feature type="transmembrane region" description="Helical" evidence="6">
    <location>
        <begin position="12"/>
        <end position="36"/>
    </location>
</feature>
<feature type="transmembrane region" description="Helical" evidence="6">
    <location>
        <begin position="132"/>
        <end position="151"/>
    </location>
</feature>
<dbReference type="GO" id="GO:0055088">
    <property type="term" value="P:lipid homeostasis"/>
    <property type="evidence" value="ECO:0007669"/>
    <property type="project" value="TreeGrafter"/>
</dbReference>
<dbReference type="PANTHER" id="PTHR13439">
    <property type="entry name" value="CT120 PROTEIN"/>
    <property type="match status" value="1"/>
</dbReference>
<evidence type="ECO:0000313" key="8">
    <source>
        <dbReference type="EMBL" id="CAH1245567.1"/>
    </source>
</evidence>
<evidence type="ECO:0000256" key="2">
    <source>
        <dbReference type="ARBA" id="ARBA00022692"/>
    </source>
</evidence>
<dbReference type="Pfam" id="PF03798">
    <property type="entry name" value="TRAM_LAG1_CLN8"/>
    <property type="match status" value="1"/>
</dbReference>
<dbReference type="InterPro" id="IPR006634">
    <property type="entry name" value="TLC-dom"/>
</dbReference>
<keyword evidence="3 6" id="KW-1133">Transmembrane helix</keyword>
<dbReference type="PANTHER" id="PTHR13439:SF0">
    <property type="entry name" value="TOPOISOMERASE I DAMAGE AFFECTED PROTEIN 4"/>
    <property type="match status" value="1"/>
</dbReference>
<sequence length="167" mass="18943">MEFAESDVPYWCTVFVSAFGTWLIFRMVPLVLGRFIVSSRYNSLPLGEQRKVQKCAASLCAALVEGAISGYIFFFRSDIGPELVRYDCSLLRHNVGIFLGYTIADTLLLLLTPEFTGVNDLLLHHAASLFSGYAGLTYAIFPYYINLYLLMEISNPWLNLRWVSFNN</sequence>
<evidence type="ECO:0000259" key="7">
    <source>
        <dbReference type="PROSITE" id="PS50922"/>
    </source>
</evidence>
<keyword evidence="9" id="KW-1185">Reference proteome</keyword>
<gene>
    <name evidence="8" type="primary">TMEM56</name>
    <name evidence="8" type="ORF">BLAG_LOCUS7858</name>
</gene>
<dbReference type="OrthoDB" id="9978916at2759"/>